<dbReference type="InParanoid" id="A0A151Z5D1"/>
<keyword evidence="2" id="KW-1185">Reference proteome</keyword>
<gene>
    <name evidence="1" type="ORF">DLAC_10392</name>
</gene>
<proteinExistence type="predicted"/>
<name>A0A151Z5D1_TIELA</name>
<accession>A0A151Z5D1</accession>
<reference evidence="1 2" key="1">
    <citation type="submission" date="2015-12" db="EMBL/GenBank/DDBJ databases">
        <title>Dictyostelia acquired genes for synthesis and detection of signals that induce cell-type specialization by lateral gene transfer from prokaryotes.</title>
        <authorList>
            <person name="Gloeckner G."/>
            <person name="Schaap P."/>
        </authorList>
    </citation>
    <scope>NUCLEOTIDE SEQUENCE [LARGE SCALE GENOMIC DNA]</scope>
    <source>
        <strain evidence="1 2">TK</strain>
    </source>
</reference>
<evidence type="ECO:0000313" key="2">
    <source>
        <dbReference type="Proteomes" id="UP000076078"/>
    </source>
</evidence>
<organism evidence="1 2">
    <name type="scientific">Tieghemostelium lacteum</name>
    <name type="common">Slime mold</name>
    <name type="synonym">Dictyostelium lacteum</name>
    <dbReference type="NCBI Taxonomy" id="361077"/>
    <lineage>
        <taxon>Eukaryota</taxon>
        <taxon>Amoebozoa</taxon>
        <taxon>Evosea</taxon>
        <taxon>Eumycetozoa</taxon>
        <taxon>Dictyostelia</taxon>
        <taxon>Dictyosteliales</taxon>
        <taxon>Raperosteliaceae</taxon>
        <taxon>Tieghemostelium</taxon>
    </lineage>
</organism>
<evidence type="ECO:0000313" key="1">
    <source>
        <dbReference type="EMBL" id="KYQ89151.1"/>
    </source>
</evidence>
<dbReference type="AlphaFoldDB" id="A0A151Z5D1"/>
<dbReference type="Proteomes" id="UP000076078">
    <property type="component" value="Unassembled WGS sequence"/>
</dbReference>
<sequence length="130" mass="15459">MDGVVKQSNTEKENIKLVESTKNQQLLQEMLSSFNSINIIQMSISNVNQLDYHNNNYNSDDRSKSRDEVSKFREELSKRDEFKVLKERNMDLAAFIYSEADIDVYNDTMKFQDFNMFVTIQKLKFNKYQM</sequence>
<dbReference type="EMBL" id="LODT01000042">
    <property type="protein sequence ID" value="KYQ89151.1"/>
    <property type="molecule type" value="Genomic_DNA"/>
</dbReference>
<comment type="caution">
    <text evidence="1">The sequence shown here is derived from an EMBL/GenBank/DDBJ whole genome shotgun (WGS) entry which is preliminary data.</text>
</comment>
<protein>
    <submittedName>
        <fullName evidence="1">Uncharacterized protein</fullName>
    </submittedName>
</protein>